<proteinExistence type="evidence at transcript level"/>
<name>I7GL01_MACFA</name>
<organism evidence="1">
    <name type="scientific">Macaca fascicularis</name>
    <name type="common">Crab-eating macaque</name>
    <name type="synonym">Cynomolgus monkey</name>
    <dbReference type="NCBI Taxonomy" id="9541"/>
    <lineage>
        <taxon>Eukaryota</taxon>
        <taxon>Metazoa</taxon>
        <taxon>Chordata</taxon>
        <taxon>Craniata</taxon>
        <taxon>Vertebrata</taxon>
        <taxon>Euteleostomi</taxon>
        <taxon>Mammalia</taxon>
        <taxon>Eutheria</taxon>
        <taxon>Euarchontoglires</taxon>
        <taxon>Primates</taxon>
        <taxon>Haplorrhini</taxon>
        <taxon>Catarrhini</taxon>
        <taxon>Cercopithecidae</taxon>
        <taxon>Cercopithecinae</taxon>
        <taxon>Macaca</taxon>
    </lineage>
</organism>
<sequence length="54" mass="5898">MISTVHSYPMAYLSIIYFSDRISLCCPGWTALARSELTCNLEFLGSGNPPVLAS</sequence>
<accession>I7GL01</accession>
<reference evidence="1" key="1">
    <citation type="journal article" date="2007" name="PLoS Biol.">
        <title>Rate of evolution in brain-expressed genes in humans and other primates.</title>
        <authorList>
            <person name="Wang H.-Y."/>
            <person name="Chien H.-C."/>
            <person name="Osada N."/>
            <person name="Hashimoto K."/>
            <person name="Sugano S."/>
            <person name="Gojobori T."/>
            <person name="Chou C.-K."/>
            <person name="Tsai S.-F."/>
            <person name="Wu C.-I."/>
            <person name="Shen C.-K.J."/>
        </authorList>
    </citation>
    <scope>NUCLEOTIDE SEQUENCE</scope>
</reference>
<evidence type="ECO:0000313" key="1">
    <source>
        <dbReference type="EMBL" id="BAE89109.1"/>
    </source>
</evidence>
<dbReference type="AlphaFoldDB" id="I7GL01"/>
<protein>
    <submittedName>
        <fullName evidence="1">Macaca fascicularis brain cDNA clone: QflA-16464, similar to human hypothetical protein MGC40168 (MGC40168), mRNA, RefSeq: NM_153709.1</fullName>
    </submittedName>
</protein>
<dbReference type="EMBL" id="AB172047">
    <property type="protein sequence ID" value="BAE89109.1"/>
    <property type="molecule type" value="mRNA"/>
</dbReference>